<sequence>MRLGISGALEHESVAEWAKKQSKLGCKSIVFPISCNESDELIDEYVKAARENDLMIAEVGIWRNALFGSEDEVKKNLDYCVNQLRLADYIGARCCVNVAGAIGSRWDGGYKENFSKETYEKIVKMVRYIIDTADVKNTYFTLEPMPWMIPTGPDEYLRLLDDVDRDRFAVHLDGINMINSSQRYFAMEEFIDECVEKLGKYIKSCHIKDIHLCDEYTLMLRECAPGMGEFPLKYYMEKIDKLDENMPIILEHLNSDEDYYKYFDYIKKL</sequence>
<dbReference type="InterPro" id="IPR050312">
    <property type="entry name" value="IolE/XylAMocC-like"/>
</dbReference>
<dbReference type="EMBL" id="FUXZ01000006">
    <property type="protein sequence ID" value="SKA65208.1"/>
    <property type="molecule type" value="Genomic_DNA"/>
</dbReference>
<dbReference type="PANTHER" id="PTHR12110:SF21">
    <property type="entry name" value="XYLOSE ISOMERASE-LIKE TIM BARREL DOMAIN-CONTAINING PROTEIN"/>
    <property type="match status" value="1"/>
</dbReference>
<reference evidence="2 3" key="1">
    <citation type="submission" date="2017-02" db="EMBL/GenBank/DDBJ databases">
        <authorList>
            <person name="Peterson S.W."/>
        </authorList>
    </citation>
    <scope>NUCLEOTIDE SEQUENCE [LARGE SCALE GENOMIC DNA]</scope>
    <source>
        <strain evidence="2 3">ATCC 35992</strain>
    </source>
</reference>
<evidence type="ECO:0000313" key="3">
    <source>
        <dbReference type="Proteomes" id="UP000190814"/>
    </source>
</evidence>
<accession>A0A1T4VK14</accession>
<dbReference type="PANTHER" id="PTHR12110">
    <property type="entry name" value="HYDROXYPYRUVATE ISOMERASE"/>
    <property type="match status" value="1"/>
</dbReference>
<gene>
    <name evidence="2" type="ORF">SAMN02745111_01046</name>
</gene>
<name>A0A1T4VK14_9FIRM</name>
<dbReference type="STRING" id="39495.SAMN02745111_01046"/>
<keyword evidence="3" id="KW-1185">Reference proteome</keyword>
<dbReference type="GO" id="GO:0016853">
    <property type="term" value="F:isomerase activity"/>
    <property type="evidence" value="ECO:0007669"/>
    <property type="project" value="UniProtKB-KW"/>
</dbReference>
<feature type="domain" description="Xylose isomerase-like TIM barrel" evidence="1">
    <location>
        <begin position="24"/>
        <end position="262"/>
    </location>
</feature>
<dbReference type="SUPFAM" id="SSF51658">
    <property type="entry name" value="Xylose isomerase-like"/>
    <property type="match status" value="1"/>
</dbReference>
<dbReference type="InterPro" id="IPR013022">
    <property type="entry name" value="Xyl_isomerase-like_TIM-brl"/>
</dbReference>
<dbReference type="Pfam" id="PF01261">
    <property type="entry name" value="AP_endonuc_2"/>
    <property type="match status" value="1"/>
</dbReference>
<dbReference type="Proteomes" id="UP000190814">
    <property type="component" value="Unassembled WGS sequence"/>
</dbReference>
<dbReference type="OrthoDB" id="128241at2"/>
<dbReference type="InterPro" id="IPR036237">
    <property type="entry name" value="Xyl_isomerase-like_sf"/>
</dbReference>
<evidence type="ECO:0000259" key="1">
    <source>
        <dbReference type="Pfam" id="PF01261"/>
    </source>
</evidence>
<dbReference type="AlphaFoldDB" id="A0A1T4VK14"/>
<evidence type="ECO:0000313" key="2">
    <source>
        <dbReference type="EMBL" id="SKA65208.1"/>
    </source>
</evidence>
<protein>
    <submittedName>
        <fullName evidence="2">Sugar phosphate isomerase/epimerase</fullName>
    </submittedName>
</protein>
<keyword evidence="2" id="KW-0413">Isomerase</keyword>
<dbReference type="RefSeq" id="WP_078765924.1">
    <property type="nucleotide sequence ID" value="NZ_FUXZ01000006.1"/>
</dbReference>
<organism evidence="2 3">
    <name type="scientific">Eubacterium uniforme</name>
    <dbReference type="NCBI Taxonomy" id="39495"/>
    <lineage>
        <taxon>Bacteria</taxon>
        <taxon>Bacillati</taxon>
        <taxon>Bacillota</taxon>
        <taxon>Clostridia</taxon>
        <taxon>Eubacteriales</taxon>
        <taxon>Eubacteriaceae</taxon>
        <taxon>Eubacterium</taxon>
    </lineage>
</organism>
<dbReference type="Gene3D" id="3.20.20.150">
    <property type="entry name" value="Divalent-metal-dependent TIM barrel enzymes"/>
    <property type="match status" value="1"/>
</dbReference>
<proteinExistence type="predicted"/>